<feature type="transmembrane region" description="Helical" evidence="2">
    <location>
        <begin position="157"/>
        <end position="184"/>
    </location>
</feature>
<reference evidence="3" key="1">
    <citation type="submission" date="2019-01" db="EMBL/GenBank/DDBJ databases">
        <title>Draft genome sequences of three monokaryotic isolates of the white-rot basidiomycete fungus Dichomitus squalens.</title>
        <authorList>
            <consortium name="DOE Joint Genome Institute"/>
            <person name="Lopez S.C."/>
            <person name="Andreopoulos B."/>
            <person name="Pangilinan J."/>
            <person name="Lipzen A."/>
            <person name="Riley R."/>
            <person name="Ahrendt S."/>
            <person name="Ng V."/>
            <person name="Barry K."/>
            <person name="Daum C."/>
            <person name="Grigoriev I.V."/>
            <person name="Hilden K.S."/>
            <person name="Makela M.R."/>
            <person name="de Vries R.P."/>
        </authorList>
    </citation>
    <scope>NUCLEOTIDE SEQUENCE [LARGE SCALE GENOMIC DNA]</scope>
    <source>
        <strain evidence="3">OM18370.1</strain>
    </source>
</reference>
<proteinExistence type="predicted"/>
<feature type="transmembrane region" description="Helical" evidence="2">
    <location>
        <begin position="205"/>
        <end position="229"/>
    </location>
</feature>
<gene>
    <name evidence="3" type="ORF">BD311DRAFT_760575</name>
</gene>
<feature type="region of interest" description="Disordered" evidence="1">
    <location>
        <begin position="310"/>
        <end position="330"/>
    </location>
</feature>
<dbReference type="Proteomes" id="UP000292957">
    <property type="component" value="Unassembled WGS sequence"/>
</dbReference>
<feature type="transmembrane region" description="Helical" evidence="2">
    <location>
        <begin position="241"/>
        <end position="260"/>
    </location>
</feature>
<evidence type="ECO:0000313" key="3">
    <source>
        <dbReference type="EMBL" id="TBU27351.1"/>
    </source>
</evidence>
<feature type="transmembrane region" description="Helical" evidence="2">
    <location>
        <begin position="15"/>
        <end position="36"/>
    </location>
</feature>
<feature type="transmembrane region" description="Helical" evidence="2">
    <location>
        <begin position="129"/>
        <end position="151"/>
    </location>
</feature>
<name>A0A4Q9MMH6_9APHY</name>
<keyword evidence="2" id="KW-0812">Transmembrane</keyword>
<protein>
    <submittedName>
        <fullName evidence="3">Uncharacterized protein</fullName>
    </submittedName>
</protein>
<evidence type="ECO:0000256" key="1">
    <source>
        <dbReference type="SAM" id="MobiDB-lite"/>
    </source>
</evidence>
<keyword evidence="2" id="KW-0472">Membrane</keyword>
<keyword evidence="2" id="KW-1133">Transmembrane helix</keyword>
<dbReference type="AlphaFoldDB" id="A0A4Q9MMH6"/>
<feature type="transmembrane region" description="Helical" evidence="2">
    <location>
        <begin position="48"/>
        <end position="74"/>
    </location>
</feature>
<organism evidence="3">
    <name type="scientific">Dichomitus squalens</name>
    <dbReference type="NCBI Taxonomy" id="114155"/>
    <lineage>
        <taxon>Eukaryota</taxon>
        <taxon>Fungi</taxon>
        <taxon>Dikarya</taxon>
        <taxon>Basidiomycota</taxon>
        <taxon>Agaricomycotina</taxon>
        <taxon>Agaricomycetes</taxon>
        <taxon>Polyporales</taxon>
        <taxon>Polyporaceae</taxon>
        <taxon>Dichomitus</taxon>
    </lineage>
</organism>
<accession>A0A4Q9MMH6</accession>
<evidence type="ECO:0000256" key="2">
    <source>
        <dbReference type="SAM" id="Phobius"/>
    </source>
</evidence>
<feature type="transmembrane region" description="Helical" evidence="2">
    <location>
        <begin position="94"/>
        <end position="117"/>
    </location>
</feature>
<dbReference type="EMBL" id="ML143433">
    <property type="protein sequence ID" value="TBU27351.1"/>
    <property type="molecule type" value="Genomic_DNA"/>
</dbReference>
<sequence length="330" mass="36986">MAGSLLQNAYYVSNYINAILYGIELVLYFMLVRQLLELQKRTFMDNFMMMFSTVLLILNTIFWTTQVFFGQMMWINNPTYPGGIDGYMQDKSSIWYQTWGTTACVASNLMSDALLTYRCFVVWNSRRVIIFPSIIWVASLVFSIGLLYGSGRPNGDYFAGFAAMAVTAYTASTFAFNVIVTGLICGRIFYFKRYMRLHYGADTTVYTGAVAIVVESALPFTLFSCAYLVTYALGTDVAYAFSFYAMFTCLSPLMITLRVLSRRAWTREAITQFTTTISYHGPSHYVTTDGGIPIEFAEKGAAEANRDLKDSPALAGAPSPREVDISELPV</sequence>
<dbReference type="OrthoDB" id="2796825at2759"/>